<gene>
    <name evidence="2" type="ORF">GDH07_25815</name>
</gene>
<accession>A0A7X1U757</accession>
<dbReference type="PANTHER" id="PTHR33121">
    <property type="entry name" value="CYCLIC DI-GMP PHOSPHODIESTERASE PDEF"/>
    <property type="match status" value="1"/>
</dbReference>
<dbReference type="RefSeq" id="WP_152899325.1">
    <property type="nucleotide sequence ID" value="NZ_WHUV01000005.1"/>
</dbReference>
<reference evidence="2 3" key="1">
    <citation type="submission" date="2019-10" db="EMBL/GenBank/DDBJ databases">
        <title>Pseudomonas dajingensis sp. nov., isolated from the profound head ulcers of farmed Murray cod (Maccullochella peelii peelii).</title>
        <authorList>
            <person name="Liu Y."/>
        </authorList>
    </citation>
    <scope>NUCLEOTIDE SEQUENCE [LARGE SCALE GENOMIC DNA]</scope>
    <source>
        <strain evidence="2 3">MC042</strain>
    </source>
</reference>
<feature type="domain" description="EAL" evidence="1">
    <location>
        <begin position="142"/>
        <end position="395"/>
    </location>
</feature>
<dbReference type="PROSITE" id="PS50883">
    <property type="entry name" value="EAL"/>
    <property type="match status" value="1"/>
</dbReference>
<evidence type="ECO:0000259" key="1">
    <source>
        <dbReference type="PROSITE" id="PS50883"/>
    </source>
</evidence>
<dbReference type="EMBL" id="WHUV01000005">
    <property type="protein sequence ID" value="MQA56743.1"/>
    <property type="molecule type" value="Genomic_DNA"/>
</dbReference>
<sequence length="415" mass="45775">MKTLNVLLLCSNTFRVRRFARILDSAAFVQLQVVCSDDDWTCFPPCTQAPDLVICDSLPATRAIHYLRRLCEHYPFFSMVASTNLETSIRWGLANFLEYSGKHDLGSFDEPDASQLGELLLKALALKSRRAGQDYWQLAPREPLTQEQALLALEQRQIVAFFQPQVCLKTQRITGAETLVRWLHPSRGVLGPGVFLALFERPEQQLQLFHDLLQQGLDLQRRLPAGQGVGLVFSYNLEASQLREPGLAPQILQRIEAAAVPASQVTLEITERGALVLDMQSIENISLLVKSGVRLSLDDFGCGYSSLTRLADIPFSQVKLDAGLIGNALGPKQSLIIEAVVRLARSLELELVAEGVETPGQRAHLRRLGVGAAQGYLFHKPMDGASLLRLLAMEDMAPRGLHQETPGPGGLLKAP</sequence>
<organism evidence="2 3">
    <name type="scientific">Pseudomonas piscis</name>
    <dbReference type="NCBI Taxonomy" id="2614538"/>
    <lineage>
        <taxon>Bacteria</taxon>
        <taxon>Pseudomonadati</taxon>
        <taxon>Pseudomonadota</taxon>
        <taxon>Gammaproteobacteria</taxon>
        <taxon>Pseudomonadales</taxon>
        <taxon>Pseudomonadaceae</taxon>
        <taxon>Pseudomonas</taxon>
    </lineage>
</organism>
<dbReference type="Proteomes" id="UP000486534">
    <property type="component" value="Unassembled WGS sequence"/>
</dbReference>
<proteinExistence type="predicted"/>
<comment type="caution">
    <text evidence="2">The sequence shown here is derived from an EMBL/GenBank/DDBJ whole genome shotgun (WGS) entry which is preliminary data.</text>
</comment>
<dbReference type="AlphaFoldDB" id="A0A7X1U757"/>
<dbReference type="GO" id="GO:0071111">
    <property type="term" value="F:cyclic-guanylate-specific phosphodiesterase activity"/>
    <property type="evidence" value="ECO:0007669"/>
    <property type="project" value="InterPro"/>
</dbReference>
<dbReference type="InterPro" id="IPR035919">
    <property type="entry name" value="EAL_sf"/>
</dbReference>
<dbReference type="SMART" id="SM00052">
    <property type="entry name" value="EAL"/>
    <property type="match status" value="1"/>
</dbReference>
<dbReference type="CDD" id="cd01948">
    <property type="entry name" value="EAL"/>
    <property type="match status" value="1"/>
</dbReference>
<protein>
    <submittedName>
        <fullName evidence="2">EAL domain-containing protein</fullName>
    </submittedName>
</protein>
<dbReference type="InterPro" id="IPR001633">
    <property type="entry name" value="EAL_dom"/>
</dbReference>
<dbReference type="Gene3D" id="3.20.20.450">
    <property type="entry name" value="EAL domain"/>
    <property type="match status" value="1"/>
</dbReference>
<evidence type="ECO:0000313" key="2">
    <source>
        <dbReference type="EMBL" id="MQA56743.1"/>
    </source>
</evidence>
<evidence type="ECO:0000313" key="3">
    <source>
        <dbReference type="Proteomes" id="UP000486534"/>
    </source>
</evidence>
<dbReference type="InterPro" id="IPR050706">
    <property type="entry name" value="Cyclic-di-GMP_PDE-like"/>
</dbReference>
<dbReference type="Pfam" id="PF00563">
    <property type="entry name" value="EAL"/>
    <property type="match status" value="1"/>
</dbReference>
<dbReference type="PANTHER" id="PTHR33121:SF70">
    <property type="entry name" value="SIGNALING PROTEIN YKOW"/>
    <property type="match status" value="1"/>
</dbReference>
<dbReference type="SUPFAM" id="SSF141868">
    <property type="entry name" value="EAL domain-like"/>
    <property type="match status" value="1"/>
</dbReference>
<name>A0A7X1U757_9PSED</name>